<dbReference type="EMBL" id="CP069482">
    <property type="protein sequence ID" value="QRO78939.1"/>
    <property type="molecule type" value="Genomic_DNA"/>
</dbReference>
<organism evidence="1 2">
    <name type="scientific">Burkholderia dolosa</name>
    <dbReference type="NCBI Taxonomy" id="152500"/>
    <lineage>
        <taxon>Bacteria</taxon>
        <taxon>Pseudomonadati</taxon>
        <taxon>Pseudomonadota</taxon>
        <taxon>Betaproteobacteria</taxon>
        <taxon>Burkholderiales</taxon>
        <taxon>Burkholderiaceae</taxon>
        <taxon>Burkholderia</taxon>
        <taxon>Burkholderia cepacia complex</taxon>
    </lineage>
</organism>
<dbReference type="AlphaFoldDB" id="A0A892IDS8"/>
<reference evidence="1 2" key="1">
    <citation type="submission" date="2021-02" db="EMBL/GenBank/DDBJ databases">
        <title>FDA dAtabase for Regulatory Grade micrObial Sequences (FDA-ARGOS): Supporting development and validation of Infectious Disease Dx tests.</title>
        <authorList>
            <person name="Minogue T."/>
            <person name="Wolcott M."/>
            <person name="Wasieloski L."/>
            <person name="Aguilar W."/>
            <person name="Moore D."/>
            <person name="Jaissle J."/>
            <person name="Tallon L."/>
            <person name="Sadzewicz L."/>
            <person name="Zhao X."/>
            <person name="Boylan J."/>
            <person name="Ott S."/>
            <person name="Bowen H."/>
            <person name="Vavikolanu K."/>
            <person name="Mehta A."/>
            <person name="Aluvathingal J."/>
            <person name="Nadendla S."/>
            <person name="Yan Y."/>
            <person name="Sichtig H."/>
        </authorList>
    </citation>
    <scope>NUCLEOTIDE SEQUENCE [LARGE SCALE GENOMIC DNA]</scope>
    <source>
        <strain evidence="1 2">FDAARGOS_1272</strain>
    </source>
</reference>
<name>A0A892IDS8_9BURK</name>
<dbReference type="Proteomes" id="UP000625568">
    <property type="component" value="Chromosome 1"/>
</dbReference>
<proteinExistence type="predicted"/>
<evidence type="ECO:0000313" key="2">
    <source>
        <dbReference type="Proteomes" id="UP000625568"/>
    </source>
</evidence>
<sequence>MACPGFYTAFRDNMAASGLDAPASLFGTYQTAVGTLTLLLQPLAKLGAGATVAELIGATVGLEKLMVVGALGASFYIGAAIGSLIVAADNAMVCTSGVDARRRGAIWAARHGLPMPATVSMVLFHHPEVMQPGSRQWPYALLSRARAVA</sequence>
<gene>
    <name evidence="1" type="ORF">I6K02_13025</name>
</gene>
<accession>A0A892IDS8</accession>
<evidence type="ECO:0000313" key="1">
    <source>
        <dbReference type="EMBL" id="QRO78939.1"/>
    </source>
</evidence>
<protein>
    <submittedName>
        <fullName evidence="1">Uncharacterized protein</fullName>
    </submittedName>
</protein>
<keyword evidence="2" id="KW-1185">Reference proteome</keyword>